<feature type="chain" id="PRO_5018114917" evidence="1">
    <location>
        <begin position="27"/>
        <end position="243"/>
    </location>
</feature>
<feature type="signal peptide" evidence="1">
    <location>
        <begin position="1"/>
        <end position="26"/>
    </location>
</feature>
<protein>
    <submittedName>
        <fullName evidence="2">Uncharacterized protein</fullName>
    </submittedName>
</protein>
<name>A0A3N4MBW0_9BACT</name>
<keyword evidence="3" id="KW-1185">Reference proteome</keyword>
<organism evidence="2 3">
    <name type="scientific">Chitinophaga barathri</name>
    <dbReference type="NCBI Taxonomy" id="1647451"/>
    <lineage>
        <taxon>Bacteria</taxon>
        <taxon>Pseudomonadati</taxon>
        <taxon>Bacteroidota</taxon>
        <taxon>Chitinophagia</taxon>
        <taxon>Chitinophagales</taxon>
        <taxon>Chitinophagaceae</taxon>
        <taxon>Chitinophaga</taxon>
    </lineage>
</organism>
<gene>
    <name evidence="2" type="ORF">EG028_13315</name>
</gene>
<proteinExistence type="predicted"/>
<evidence type="ECO:0000256" key="1">
    <source>
        <dbReference type="SAM" id="SignalP"/>
    </source>
</evidence>
<comment type="caution">
    <text evidence="2">The sequence shown here is derived from an EMBL/GenBank/DDBJ whole genome shotgun (WGS) entry which is preliminary data.</text>
</comment>
<evidence type="ECO:0000313" key="3">
    <source>
        <dbReference type="Proteomes" id="UP000279089"/>
    </source>
</evidence>
<dbReference type="Proteomes" id="UP000279089">
    <property type="component" value="Unassembled WGS sequence"/>
</dbReference>
<dbReference type="EMBL" id="RMBX01000006">
    <property type="protein sequence ID" value="RPD40988.1"/>
    <property type="molecule type" value="Genomic_DNA"/>
</dbReference>
<keyword evidence="1" id="KW-0732">Signal</keyword>
<evidence type="ECO:0000313" key="2">
    <source>
        <dbReference type="EMBL" id="RPD40988.1"/>
    </source>
</evidence>
<accession>A0A3N4MBW0</accession>
<dbReference type="AlphaFoldDB" id="A0A3N4MBW0"/>
<reference evidence="3" key="1">
    <citation type="submission" date="2018-11" db="EMBL/GenBank/DDBJ databases">
        <title>Chitinophaga lutea sp.nov., isolate from arsenic contaminated soil.</title>
        <authorList>
            <person name="Zong Y."/>
        </authorList>
    </citation>
    <scope>NUCLEOTIDE SEQUENCE [LARGE SCALE GENOMIC DNA]</scope>
    <source>
        <strain evidence="3">YLT18</strain>
    </source>
</reference>
<sequence>MYCMKQTVRSIIATVIFIGTITIAKAQDAVPAGPPVPVLPDFSALIKTGKIQLDWISGFPNAVQIGVQRSLDSVLNFTTIGYASYPEQTRNAYLDNKPAPGKNYYRLFILFKNNRYMYSKTVLAVTDSTIAANTKLGAQDVVTSNTNATGTKEVIPWKPSNYVYTTADGNVNIRLPQAAQKKYAVKFYEPTGAFLFEVEQVLEPFLILEKAIFMHAGWFNFEIYEDGKLLEKWSLYIPLSYRS</sequence>